<dbReference type="AlphaFoldDB" id="A0AAW0JDW8"/>
<gene>
    <name evidence="2" type="ORF">U0070_001712</name>
</gene>
<accession>A0AAW0JDW8</accession>
<organism evidence="2 3">
    <name type="scientific">Myodes glareolus</name>
    <name type="common">Bank vole</name>
    <name type="synonym">Clethrionomys glareolus</name>
    <dbReference type="NCBI Taxonomy" id="447135"/>
    <lineage>
        <taxon>Eukaryota</taxon>
        <taxon>Metazoa</taxon>
        <taxon>Chordata</taxon>
        <taxon>Craniata</taxon>
        <taxon>Vertebrata</taxon>
        <taxon>Euteleostomi</taxon>
        <taxon>Mammalia</taxon>
        <taxon>Eutheria</taxon>
        <taxon>Euarchontoglires</taxon>
        <taxon>Glires</taxon>
        <taxon>Rodentia</taxon>
        <taxon>Myomorpha</taxon>
        <taxon>Muroidea</taxon>
        <taxon>Cricetidae</taxon>
        <taxon>Arvicolinae</taxon>
        <taxon>Myodes</taxon>
    </lineage>
</organism>
<name>A0AAW0JDW8_MYOGA</name>
<dbReference type="EMBL" id="JBBHLL010000047">
    <property type="protein sequence ID" value="KAK7824241.1"/>
    <property type="molecule type" value="Genomic_DNA"/>
</dbReference>
<comment type="caution">
    <text evidence="2">The sequence shown here is derived from an EMBL/GenBank/DDBJ whole genome shotgun (WGS) entry which is preliminary data.</text>
</comment>
<feature type="region of interest" description="Disordered" evidence="1">
    <location>
        <begin position="1"/>
        <end position="25"/>
    </location>
</feature>
<evidence type="ECO:0000256" key="1">
    <source>
        <dbReference type="SAM" id="MobiDB-lite"/>
    </source>
</evidence>
<protein>
    <submittedName>
        <fullName evidence="2">Uncharacterized protein</fullName>
    </submittedName>
</protein>
<reference evidence="2 3" key="1">
    <citation type="journal article" date="2023" name="bioRxiv">
        <title>Conserved and derived expression patterns and positive selection on dental genes reveal complex evolutionary context of ever-growing rodent molars.</title>
        <authorList>
            <person name="Calamari Z.T."/>
            <person name="Song A."/>
            <person name="Cohen E."/>
            <person name="Akter M."/>
            <person name="Roy R.D."/>
            <person name="Hallikas O."/>
            <person name="Christensen M.M."/>
            <person name="Li P."/>
            <person name="Marangoni P."/>
            <person name="Jernvall J."/>
            <person name="Klein O.D."/>
        </authorList>
    </citation>
    <scope>NUCLEOTIDE SEQUENCE [LARGE SCALE GENOMIC DNA]</scope>
    <source>
        <strain evidence="2">V071</strain>
    </source>
</reference>
<dbReference type="Proteomes" id="UP001488838">
    <property type="component" value="Unassembled WGS sequence"/>
</dbReference>
<sequence>MGCWKASTDRGISGDGENKKPVPSLLTSEGFGFGSEVRKNKAGVAEEAMVVVDQAMENKVADLVEEQDMMVTVKEEILVEISMENTSFKVGFKGQT</sequence>
<evidence type="ECO:0000313" key="2">
    <source>
        <dbReference type="EMBL" id="KAK7824241.1"/>
    </source>
</evidence>
<proteinExistence type="predicted"/>
<keyword evidence="3" id="KW-1185">Reference proteome</keyword>
<evidence type="ECO:0000313" key="3">
    <source>
        <dbReference type="Proteomes" id="UP001488838"/>
    </source>
</evidence>